<name>A0ABN1BKM0_9BACI</name>
<evidence type="ECO:0000256" key="1">
    <source>
        <dbReference type="ARBA" id="ARBA00004236"/>
    </source>
</evidence>
<feature type="compositionally biased region" description="Low complexity" evidence="7">
    <location>
        <begin position="513"/>
        <end position="525"/>
    </location>
</feature>
<feature type="domain" description="Methyl-accepting transducer" evidence="9">
    <location>
        <begin position="284"/>
        <end position="527"/>
    </location>
</feature>
<comment type="similarity">
    <text evidence="5">Belongs to the methyl-accepting chemotaxis (MCP) protein family.</text>
</comment>
<sequence>MKEKFPFNIRFRFKTLKSKILFGFSIIMVLVLILSSYNFVAVDNSNQEVKQILNEDLPLLTVSEKMAYNIAERTLSLRSFLLYNDSSSRQDYNELMEINKELEKEMLSLTDSEQAQEFINKKKEWDQKIADVFTAYDNGNEEEAMHIMNLQVSPGARQIMRNFEEMGANQESVIEKSGTSVIATGQTVWIAGGIMAIVIIIVGIIVALLTSRSISKPITKVMDRMKAIAARDLSHDYLDIQSHDEIGQLVKATNQMNENTRELLQKIHSVTETVSNQSDKLTKSADEVKQGSEQIAATMEEIASSSETQANHVQTLSSNATSFTSNVQEANSRGEQMEQTSTHVLHMTEDGAKLMEESVQQMKNVDTLVQRSVEKVQELDHQSQKITQLVTVIRDIAEQTNLLALNAAIEAARAGEHGQGFAVVADEVRKLAEQVANSVTDITEIVGTIQGETSGVVESLENGYSEVEKGTRQIQNTGQTFSQINQAMEEMADSIDTVANHLSNMASASQQMTSSIEEIATSSEETASDVEEASASAQQTNSSMEEVSSSSDELSKLSDELRNLVERFKL</sequence>
<keyword evidence="12" id="KW-1185">Reference proteome</keyword>
<feature type="compositionally biased region" description="Polar residues" evidence="7">
    <location>
        <begin position="303"/>
        <end position="339"/>
    </location>
</feature>
<dbReference type="Proteomes" id="UP001500880">
    <property type="component" value="Unassembled WGS sequence"/>
</dbReference>
<dbReference type="CDD" id="cd11386">
    <property type="entry name" value="MCP_signal"/>
    <property type="match status" value="1"/>
</dbReference>
<evidence type="ECO:0000313" key="12">
    <source>
        <dbReference type="Proteomes" id="UP001500880"/>
    </source>
</evidence>
<gene>
    <name evidence="11" type="ORF">GCM10008986_27570</name>
</gene>
<dbReference type="PROSITE" id="PS50885">
    <property type="entry name" value="HAMP"/>
    <property type="match status" value="1"/>
</dbReference>
<dbReference type="Pfam" id="PF00672">
    <property type="entry name" value="HAMP"/>
    <property type="match status" value="1"/>
</dbReference>
<comment type="caution">
    <text evidence="11">The sequence shown here is derived from an EMBL/GenBank/DDBJ whole genome shotgun (WGS) entry which is preliminary data.</text>
</comment>
<dbReference type="Pfam" id="PF00015">
    <property type="entry name" value="MCPsignal"/>
    <property type="match status" value="1"/>
</dbReference>
<dbReference type="PANTHER" id="PTHR32089:SF112">
    <property type="entry name" value="LYSOZYME-LIKE PROTEIN-RELATED"/>
    <property type="match status" value="1"/>
</dbReference>
<evidence type="ECO:0000256" key="6">
    <source>
        <dbReference type="PROSITE-ProRule" id="PRU00284"/>
    </source>
</evidence>
<keyword evidence="8" id="KW-1133">Transmembrane helix</keyword>
<organism evidence="11 12">
    <name type="scientific">Salinibacillus aidingensis</name>
    <dbReference type="NCBI Taxonomy" id="237684"/>
    <lineage>
        <taxon>Bacteria</taxon>
        <taxon>Bacillati</taxon>
        <taxon>Bacillota</taxon>
        <taxon>Bacilli</taxon>
        <taxon>Bacillales</taxon>
        <taxon>Bacillaceae</taxon>
        <taxon>Salinibacillus</taxon>
    </lineage>
</organism>
<dbReference type="SMART" id="SM00283">
    <property type="entry name" value="MA"/>
    <property type="match status" value="1"/>
</dbReference>
<feature type="compositionally biased region" description="Low complexity" evidence="7">
    <location>
        <begin position="542"/>
        <end position="552"/>
    </location>
</feature>
<evidence type="ECO:0000256" key="2">
    <source>
        <dbReference type="ARBA" id="ARBA00022475"/>
    </source>
</evidence>
<dbReference type="Gene3D" id="6.10.340.10">
    <property type="match status" value="1"/>
</dbReference>
<comment type="subcellular location">
    <subcellularLocation>
        <location evidence="1">Cell membrane</location>
    </subcellularLocation>
</comment>
<dbReference type="PROSITE" id="PS50111">
    <property type="entry name" value="CHEMOTAXIS_TRANSDUC_2"/>
    <property type="match status" value="1"/>
</dbReference>
<feature type="domain" description="HAMP" evidence="10">
    <location>
        <begin position="212"/>
        <end position="265"/>
    </location>
</feature>
<evidence type="ECO:0000256" key="5">
    <source>
        <dbReference type="ARBA" id="ARBA00029447"/>
    </source>
</evidence>
<evidence type="ECO:0000259" key="9">
    <source>
        <dbReference type="PROSITE" id="PS50111"/>
    </source>
</evidence>
<accession>A0ABN1BKM0</accession>
<evidence type="ECO:0000256" key="3">
    <source>
        <dbReference type="ARBA" id="ARBA00023136"/>
    </source>
</evidence>
<dbReference type="EMBL" id="BAAADO010000006">
    <property type="protein sequence ID" value="GAA0498939.1"/>
    <property type="molecule type" value="Genomic_DNA"/>
</dbReference>
<dbReference type="SMART" id="SM00304">
    <property type="entry name" value="HAMP"/>
    <property type="match status" value="1"/>
</dbReference>
<dbReference type="Gene3D" id="1.10.287.950">
    <property type="entry name" value="Methyl-accepting chemotaxis protein"/>
    <property type="match status" value="2"/>
</dbReference>
<evidence type="ECO:0000259" key="10">
    <source>
        <dbReference type="PROSITE" id="PS50885"/>
    </source>
</evidence>
<feature type="transmembrane region" description="Helical" evidence="8">
    <location>
        <begin position="188"/>
        <end position="210"/>
    </location>
</feature>
<dbReference type="InterPro" id="IPR004089">
    <property type="entry name" value="MCPsignal_dom"/>
</dbReference>
<keyword evidence="4 6" id="KW-0807">Transducer</keyword>
<keyword evidence="8" id="KW-0812">Transmembrane</keyword>
<evidence type="ECO:0000256" key="8">
    <source>
        <dbReference type="SAM" id="Phobius"/>
    </source>
</evidence>
<evidence type="ECO:0000256" key="7">
    <source>
        <dbReference type="SAM" id="MobiDB-lite"/>
    </source>
</evidence>
<evidence type="ECO:0000256" key="4">
    <source>
        <dbReference type="ARBA" id="ARBA00023224"/>
    </source>
</evidence>
<dbReference type="CDD" id="cd06225">
    <property type="entry name" value="HAMP"/>
    <property type="match status" value="1"/>
</dbReference>
<evidence type="ECO:0000313" key="11">
    <source>
        <dbReference type="EMBL" id="GAA0498939.1"/>
    </source>
</evidence>
<keyword evidence="2" id="KW-1003">Cell membrane</keyword>
<feature type="transmembrane region" description="Helical" evidence="8">
    <location>
        <begin position="20"/>
        <end position="40"/>
    </location>
</feature>
<dbReference type="Pfam" id="PF12729">
    <property type="entry name" value="4HB_MCP_1"/>
    <property type="match status" value="1"/>
</dbReference>
<dbReference type="PANTHER" id="PTHR32089">
    <property type="entry name" value="METHYL-ACCEPTING CHEMOTAXIS PROTEIN MCPB"/>
    <property type="match status" value="1"/>
</dbReference>
<protein>
    <submittedName>
        <fullName evidence="11">Methyl-accepting chemotaxis protein</fullName>
    </submittedName>
</protein>
<dbReference type="InterPro" id="IPR003660">
    <property type="entry name" value="HAMP_dom"/>
</dbReference>
<feature type="region of interest" description="Disordered" evidence="7">
    <location>
        <begin position="302"/>
        <end position="339"/>
    </location>
</feature>
<proteinExistence type="inferred from homology"/>
<reference evidence="11 12" key="1">
    <citation type="journal article" date="2019" name="Int. J. Syst. Evol. Microbiol.">
        <title>The Global Catalogue of Microorganisms (GCM) 10K type strain sequencing project: providing services to taxonomists for standard genome sequencing and annotation.</title>
        <authorList>
            <consortium name="The Broad Institute Genomics Platform"/>
            <consortium name="The Broad Institute Genome Sequencing Center for Infectious Disease"/>
            <person name="Wu L."/>
            <person name="Ma J."/>
        </authorList>
    </citation>
    <scope>NUCLEOTIDE SEQUENCE [LARGE SCALE GENOMIC DNA]</scope>
    <source>
        <strain evidence="11 12">JCM 12389</strain>
    </source>
</reference>
<feature type="region of interest" description="Disordered" evidence="7">
    <location>
        <begin position="506"/>
        <end position="556"/>
    </location>
</feature>
<dbReference type="InterPro" id="IPR024478">
    <property type="entry name" value="HlyB_4HB_MCP"/>
</dbReference>
<dbReference type="RefSeq" id="WP_343842249.1">
    <property type="nucleotide sequence ID" value="NZ_BAAADO010000006.1"/>
</dbReference>
<dbReference type="SUPFAM" id="SSF58104">
    <property type="entry name" value="Methyl-accepting chemotaxis protein (MCP) signaling domain"/>
    <property type="match status" value="1"/>
</dbReference>
<keyword evidence="3 8" id="KW-0472">Membrane</keyword>